<dbReference type="PANTHER" id="PTHR40260">
    <property type="entry name" value="BLR8190 PROTEIN"/>
    <property type="match status" value="1"/>
</dbReference>
<gene>
    <name evidence="2" type="ORF">NX774_09705</name>
</gene>
<evidence type="ECO:0000313" key="3">
    <source>
        <dbReference type="Proteomes" id="UP001206126"/>
    </source>
</evidence>
<dbReference type="NCBIfam" id="TIGR02118">
    <property type="entry name" value="EthD family reductase"/>
    <property type="match status" value="1"/>
</dbReference>
<proteinExistence type="predicted"/>
<dbReference type="InterPro" id="IPR009799">
    <property type="entry name" value="EthD_dom"/>
</dbReference>
<dbReference type="SUPFAM" id="SSF54909">
    <property type="entry name" value="Dimeric alpha+beta barrel"/>
    <property type="match status" value="1"/>
</dbReference>
<feature type="domain" description="EthD" evidence="1">
    <location>
        <begin position="19"/>
        <end position="93"/>
    </location>
</feature>
<dbReference type="Gene3D" id="3.30.70.100">
    <property type="match status" value="1"/>
</dbReference>
<dbReference type="RefSeq" id="WP_258821971.1">
    <property type="nucleotide sequence ID" value="NZ_JANUHB010000002.1"/>
</dbReference>
<dbReference type="Pfam" id="PF07110">
    <property type="entry name" value="EthD"/>
    <property type="match status" value="1"/>
</dbReference>
<evidence type="ECO:0000259" key="1">
    <source>
        <dbReference type="Pfam" id="PF07110"/>
    </source>
</evidence>
<keyword evidence="3" id="KW-1185">Reference proteome</keyword>
<dbReference type="InterPro" id="IPR011008">
    <property type="entry name" value="Dimeric_a/b-barrel"/>
</dbReference>
<accession>A0ABT2DAM1</accession>
<dbReference type="EMBL" id="JANUHB010000002">
    <property type="protein sequence ID" value="MCS0808193.1"/>
    <property type="molecule type" value="Genomic_DNA"/>
</dbReference>
<dbReference type="PANTHER" id="PTHR40260:SF2">
    <property type="entry name" value="BLR8190 PROTEIN"/>
    <property type="match status" value="1"/>
</dbReference>
<organism evidence="2 3">
    <name type="scientific">Massilia agilis</name>
    <dbReference type="NCBI Taxonomy" id="1811226"/>
    <lineage>
        <taxon>Bacteria</taxon>
        <taxon>Pseudomonadati</taxon>
        <taxon>Pseudomonadota</taxon>
        <taxon>Betaproteobacteria</taxon>
        <taxon>Burkholderiales</taxon>
        <taxon>Oxalobacteraceae</taxon>
        <taxon>Telluria group</taxon>
        <taxon>Massilia</taxon>
    </lineage>
</organism>
<protein>
    <submittedName>
        <fullName evidence="2">EthD family reductase</fullName>
    </submittedName>
</protein>
<dbReference type="Proteomes" id="UP001206126">
    <property type="component" value="Unassembled WGS sequence"/>
</dbReference>
<name>A0ABT2DAM1_9BURK</name>
<sequence>MVRISILYPNNKGARFDISYYVETHMPMSIKLLGTHPGFKGVSVEHGLGGAVPGSEPTYIAMCHFLFASIEDFLAAFMPNAPVLQGDMPNYTDIEPVIQFNQVLIAQ</sequence>
<evidence type="ECO:0000313" key="2">
    <source>
        <dbReference type="EMBL" id="MCS0808193.1"/>
    </source>
</evidence>
<comment type="caution">
    <text evidence="2">The sequence shown here is derived from an EMBL/GenBank/DDBJ whole genome shotgun (WGS) entry which is preliminary data.</text>
</comment>
<reference evidence="2 3" key="1">
    <citation type="submission" date="2022-08" db="EMBL/GenBank/DDBJ databases">
        <title>Reclassification of Massilia species as members of the genera Telluria, Duganella, Pseudoduganella, Mokoshia gen. nov. and Zemynaea gen. nov. using orthogonal and non-orthogonal genome-based approaches.</title>
        <authorList>
            <person name="Bowman J.P."/>
        </authorList>
    </citation>
    <scope>NUCLEOTIDE SEQUENCE [LARGE SCALE GENOMIC DNA]</scope>
    <source>
        <strain evidence="2 3">JCM 31605</strain>
    </source>
</reference>